<dbReference type="Gene3D" id="3.40.50.150">
    <property type="entry name" value="Vaccinia Virus protein VP39"/>
    <property type="match status" value="1"/>
</dbReference>
<dbReference type="SUPFAM" id="SSF53335">
    <property type="entry name" value="S-adenosyl-L-methionine-dependent methyltransferases"/>
    <property type="match status" value="1"/>
</dbReference>
<dbReference type="STRING" id="544711.F0UR72"/>
<dbReference type="InterPro" id="IPR029063">
    <property type="entry name" value="SAM-dependent_MTases_sf"/>
</dbReference>
<dbReference type="AlphaFoldDB" id="F0UR72"/>
<dbReference type="Pfam" id="PF13489">
    <property type="entry name" value="Methyltransf_23"/>
    <property type="match status" value="1"/>
</dbReference>
<organism evidence="2">
    <name type="scientific">Ajellomyces capsulatus (strain H88)</name>
    <name type="common">Darling's disease fungus</name>
    <name type="synonym">Histoplasma capsulatum</name>
    <dbReference type="NCBI Taxonomy" id="544711"/>
    <lineage>
        <taxon>Eukaryota</taxon>
        <taxon>Fungi</taxon>
        <taxon>Dikarya</taxon>
        <taxon>Ascomycota</taxon>
        <taxon>Pezizomycotina</taxon>
        <taxon>Eurotiomycetes</taxon>
        <taxon>Eurotiomycetidae</taxon>
        <taxon>Onygenales</taxon>
        <taxon>Ajellomycetaceae</taxon>
        <taxon>Histoplasma</taxon>
    </lineage>
</organism>
<gene>
    <name evidence="1" type="ORF">HCEG_07614</name>
</gene>
<dbReference type="HOGENOM" id="CLU_010595_1_0_1"/>
<dbReference type="VEuPathDB" id="FungiDB:I7I53_11103"/>
<dbReference type="PANTHER" id="PTHR43591:SF10">
    <property type="entry name" value="ABC TRANSMEMBRANE TYPE-1 DOMAIN-CONTAINING PROTEIN-RELATED"/>
    <property type="match status" value="1"/>
</dbReference>
<accession>F0UR72</accession>
<dbReference type="OrthoDB" id="2013972at2759"/>
<evidence type="ECO:0000313" key="2">
    <source>
        <dbReference type="Proteomes" id="UP000008142"/>
    </source>
</evidence>
<evidence type="ECO:0008006" key="3">
    <source>
        <dbReference type="Google" id="ProtNLM"/>
    </source>
</evidence>
<dbReference type="GO" id="GO:0008168">
    <property type="term" value="F:methyltransferase activity"/>
    <property type="evidence" value="ECO:0007669"/>
    <property type="project" value="TreeGrafter"/>
</dbReference>
<reference evidence="2" key="1">
    <citation type="submission" date="2008-07" db="EMBL/GenBank/DDBJ databases">
        <title>Annotation of Ajellomyces capsulatus strain H88.</title>
        <authorList>
            <person name="Champion M."/>
            <person name="Cuomo C."/>
            <person name="Ma L.-J."/>
            <person name="Henn M.R."/>
            <person name="Sil A."/>
            <person name="Goldman B."/>
            <person name="Young S.K."/>
            <person name="Kodira C.D."/>
            <person name="Zeng Q."/>
            <person name="Koehrsen M."/>
            <person name="Alvarado L."/>
            <person name="Berlin A."/>
            <person name="Borenstein D."/>
            <person name="Chen Z."/>
            <person name="Engels R."/>
            <person name="Freedman E."/>
            <person name="Gellesch M."/>
            <person name="Goldberg J."/>
            <person name="Griggs A."/>
            <person name="Gujja S."/>
            <person name="Heiman D."/>
            <person name="Hepburn T."/>
            <person name="Howarth C."/>
            <person name="Jen D."/>
            <person name="Larson L."/>
            <person name="Lewis B."/>
            <person name="Mehta T."/>
            <person name="Park D."/>
            <person name="Pearson M."/>
            <person name="Roberts A."/>
            <person name="Saif S."/>
            <person name="Shea T."/>
            <person name="Shenoy N."/>
            <person name="Sisk P."/>
            <person name="Stolte C."/>
            <person name="Sykes S."/>
            <person name="Walk T."/>
            <person name="White J."/>
            <person name="Yandava C."/>
            <person name="Klein B."/>
            <person name="McEwen J.G."/>
            <person name="Puccia R."/>
            <person name="Goldman G.H."/>
            <person name="Felipe M.S."/>
            <person name="Nino-Vega G."/>
            <person name="San-Blas G."/>
            <person name="Taylor J."/>
            <person name="Mendoza L."/>
            <person name="Galagan J."/>
            <person name="Nusbaum C."/>
            <person name="Birren B."/>
        </authorList>
    </citation>
    <scope>NUCLEOTIDE SEQUENCE [LARGE SCALE GENOMIC DNA]</scope>
    <source>
        <strain evidence="2">H88</strain>
    </source>
</reference>
<protein>
    <recommendedName>
        <fullName evidence="3">S-adenosyl-L-methionine-dependent methyltransferase</fullName>
    </recommendedName>
</protein>
<dbReference type="OMA" id="LRNPKMH"/>
<dbReference type="EMBL" id="DS990641">
    <property type="protein sequence ID" value="EGC48399.1"/>
    <property type="molecule type" value="Genomic_DNA"/>
</dbReference>
<evidence type="ECO:0000313" key="1">
    <source>
        <dbReference type="EMBL" id="EGC48399.1"/>
    </source>
</evidence>
<dbReference type="CDD" id="cd02440">
    <property type="entry name" value="AdoMet_MTases"/>
    <property type="match status" value="1"/>
</dbReference>
<name>F0UR72_AJEC8</name>
<dbReference type="PANTHER" id="PTHR43591">
    <property type="entry name" value="METHYLTRANSFERASE"/>
    <property type="match status" value="1"/>
</dbReference>
<dbReference type="Proteomes" id="UP000008142">
    <property type="component" value="Unassembled WGS sequence"/>
</dbReference>
<sequence length="401" mass="45463">MSSANELPPISIDSECDTCGEPIFDDDLSVDAAQITTYFTSQTSTIVNETYENDYRYRFSDGQHIRFQQKESNRLDIVHYMTVALCDEKLHLAPIGSSPQNILDIGAGTGIWCCQMGDDYPSAQILGVDLSAIRNTKHVTPENVKFEIDDIESDWTFIDSFDYIHCRYMYAAIRDWPKLVERCFNHLTPGCWAEFQDFDVPWYSDDGTYDTESSLGRWYKLFYKATRQHGRELSPGPKLEGWVRGAGFTDVVVKKMRVPVGRWPKDPKLKTVGTWNLLQVIEGMEGFSMALFSRVLGWSPDAIQAFVAEVVKDLRNPKMHAQFDLSAAAPKTPSPAKKTNLVMYTLFTGENLKRANENDLSPRLGKIRISLWKRKPNTMSTRYKGETFSLSASICAPGYTA</sequence>
<proteinExistence type="predicted"/>